<keyword evidence="3" id="KW-0238">DNA-binding</keyword>
<evidence type="ECO:0000256" key="3">
    <source>
        <dbReference type="ARBA" id="ARBA00023125"/>
    </source>
</evidence>
<dbReference type="CDD" id="cd05466">
    <property type="entry name" value="PBP2_LTTR_substrate"/>
    <property type="match status" value="1"/>
</dbReference>
<evidence type="ECO:0000259" key="5">
    <source>
        <dbReference type="PROSITE" id="PS50931"/>
    </source>
</evidence>
<organism evidence="6 7">
    <name type="scientific">Streptomyces chengmaiensis</name>
    <dbReference type="NCBI Taxonomy" id="3040919"/>
    <lineage>
        <taxon>Bacteria</taxon>
        <taxon>Bacillati</taxon>
        <taxon>Actinomycetota</taxon>
        <taxon>Actinomycetes</taxon>
        <taxon>Kitasatosporales</taxon>
        <taxon>Streptomycetaceae</taxon>
        <taxon>Streptomyces</taxon>
    </lineage>
</organism>
<keyword evidence="2" id="KW-0805">Transcription regulation</keyword>
<reference evidence="6 7" key="1">
    <citation type="submission" date="2023-04" db="EMBL/GenBank/DDBJ databases">
        <title>Streptomyces chengmaiensis sp. nov. isolated from the stem of mangrove plant in Hainan.</title>
        <authorList>
            <person name="Huang X."/>
            <person name="Zhou S."/>
            <person name="Chu X."/>
            <person name="Xie Y."/>
            <person name="Lin Y."/>
        </authorList>
    </citation>
    <scope>NUCLEOTIDE SEQUENCE [LARGE SCALE GENOMIC DNA]</scope>
    <source>
        <strain evidence="6 7">HNM0663</strain>
    </source>
</reference>
<accession>A0ABT6HMU2</accession>
<dbReference type="SUPFAM" id="SSF46785">
    <property type="entry name" value="Winged helix' DNA-binding domain"/>
    <property type="match status" value="1"/>
</dbReference>
<comment type="caution">
    <text evidence="6">The sequence shown here is derived from an EMBL/GenBank/DDBJ whole genome shotgun (WGS) entry which is preliminary data.</text>
</comment>
<comment type="similarity">
    <text evidence="1">Belongs to the LysR transcriptional regulatory family.</text>
</comment>
<evidence type="ECO:0000313" key="6">
    <source>
        <dbReference type="EMBL" id="MDH2389209.1"/>
    </source>
</evidence>
<dbReference type="PANTHER" id="PTHR30126">
    <property type="entry name" value="HTH-TYPE TRANSCRIPTIONAL REGULATOR"/>
    <property type="match status" value="1"/>
</dbReference>
<dbReference type="Gene3D" id="1.10.10.10">
    <property type="entry name" value="Winged helix-like DNA-binding domain superfamily/Winged helix DNA-binding domain"/>
    <property type="match status" value="1"/>
</dbReference>
<name>A0ABT6HMU2_9ACTN</name>
<evidence type="ECO:0000256" key="1">
    <source>
        <dbReference type="ARBA" id="ARBA00009437"/>
    </source>
</evidence>
<evidence type="ECO:0000256" key="2">
    <source>
        <dbReference type="ARBA" id="ARBA00023015"/>
    </source>
</evidence>
<dbReference type="Pfam" id="PF00126">
    <property type="entry name" value="HTH_1"/>
    <property type="match status" value="1"/>
</dbReference>
<dbReference type="Pfam" id="PF03466">
    <property type="entry name" value="LysR_substrate"/>
    <property type="match status" value="1"/>
</dbReference>
<keyword evidence="7" id="KW-1185">Reference proteome</keyword>
<dbReference type="InterPro" id="IPR005119">
    <property type="entry name" value="LysR_subst-bd"/>
</dbReference>
<evidence type="ECO:0000313" key="7">
    <source>
        <dbReference type="Proteomes" id="UP001223144"/>
    </source>
</evidence>
<dbReference type="InterPro" id="IPR000847">
    <property type="entry name" value="LysR_HTH_N"/>
</dbReference>
<dbReference type="InterPro" id="IPR036390">
    <property type="entry name" value="WH_DNA-bd_sf"/>
</dbReference>
<proteinExistence type="inferred from homology"/>
<feature type="domain" description="HTH lysR-type" evidence="5">
    <location>
        <begin position="1"/>
        <end position="58"/>
    </location>
</feature>
<dbReference type="Gene3D" id="3.40.190.290">
    <property type="match status" value="1"/>
</dbReference>
<dbReference type="PRINTS" id="PR00039">
    <property type="entry name" value="HTHLYSR"/>
</dbReference>
<dbReference type="InterPro" id="IPR036388">
    <property type="entry name" value="WH-like_DNA-bd_sf"/>
</dbReference>
<dbReference type="PROSITE" id="PS50931">
    <property type="entry name" value="HTH_LYSR"/>
    <property type="match status" value="1"/>
</dbReference>
<keyword evidence="4" id="KW-0804">Transcription</keyword>
<protein>
    <submittedName>
        <fullName evidence="6">LysR family transcriptional regulator</fullName>
    </submittedName>
</protein>
<dbReference type="PANTHER" id="PTHR30126:SF40">
    <property type="entry name" value="HTH-TYPE TRANSCRIPTIONAL REGULATOR GLTR"/>
    <property type="match status" value="1"/>
</dbReference>
<sequence>MDLRQLTTFHRVGTLLSFTRAASELNYAQSSVTAQVKSLEVSLGVELFERLRGRIRLTPAGERLIPYAERILSLVDEARDETTGWSEPSGPLTVGAVESLTSYRMPPVLEFFHHRYPLLQLALRPGSCAQTCEALRQGTLDMGFFMEAETDFAGVRAEVLGPERLVAVAAAGHRLAGLPLVTTRDLRTTHVLAPETGCSYRALLEAELAGAAGASAVPLLEFGTIESIKRGVAAGLGVGVLPEIAVADAVAAGTLAVLDWQPPFEVYTQIAWRRGRQVTREMRAFIDETARFMSQDRLALAG</sequence>
<gene>
    <name evidence="6" type="ORF">QCN29_10495</name>
</gene>
<evidence type="ECO:0000256" key="4">
    <source>
        <dbReference type="ARBA" id="ARBA00023163"/>
    </source>
</evidence>
<dbReference type="EMBL" id="JARWBG010000009">
    <property type="protein sequence ID" value="MDH2389209.1"/>
    <property type="molecule type" value="Genomic_DNA"/>
</dbReference>
<dbReference type="SUPFAM" id="SSF53850">
    <property type="entry name" value="Periplasmic binding protein-like II"/>
    <property type="match status" value="1"/>
</dbReference>
<dbReference type="Proteomes" id="UP001223144">
    <property type="component" value="Unassembled WGS sequence"/>
</dbReference>
<dbReference type="RefSeq" id="WP_279927537.1">
    <property type="nucleotide sequence ID" value="NZ_JARWBG010000009.1"/>
</dbReference>